<dbReference type="RefSeq" id="WP_140841458.1">
    <property type="nucleotide sequence ID" value="NZ_RCZI01000002.1"/>
</dbReference>
<evidence type="ECO:0000313" key="1">
    <source>
        <dbReference type="EMBL" id="TPG29436.1"/>
    </source>
</evidence>
<name>A0A502DYT2_9BURK</name>
<dbReference type="InterPro" id="IPR002763">
    <property type="entry name" value="DUF72"/>
</dbReference>
<proteinExistence type="predicted"/>
<dbReference type="OrthoDB" id="9780310at2"/>
<reference evidence="1 2" key="1">
    <citation type="journal article" date="2019" name="Environ. Microbiol.">
        <title>Species interactions and distinct microbial communities in high Arctic permafrost affected cryosols are associated with the CH4 and CO2 gas fluxes.</title>
        <authorList>
            <person name="Altshuler I."/>
            <person name="Hamel J."/>
            <person name="Turney S."/>
            <person name="Magnuson E."/>
            <person name="Levesque R."/>
            <person name="Greer C."/>
            <person name="Whyte L.G."/>
        </authorList>
    </citation>
    <scope>NUCLEOTIDE SEQUENCE [LARGE SCALE GENOMIC DNA]</scope>
    <source>
        <strain evidence="1 2">S06.C</strain>
    </source>
</reference>
<dbReference type="EMBL" id="RCZI01000002">
    <property type="protein sequence ID" value="TPG29436.1"/>
    <property type="molecule type" value="Genomic_DNA"/>
</dbReference>
<sequence>MNSSKAIDRIRVGIGGWTYEPWRDNFYPADLPQKQELHYASRHVTAIEVNGTYYSTMKPESFRKWHDETPDDFVFSLKATRYATNRKLLASAGESVTRFVDSGITELKDKLGPIVWQFMPTKVFDAEDFAAFLALLPKKAGSRTLRHVMDVRHESFMTDAYLALARKHGVATVFTDSDRFPSFANLTSDFAYARLMNSDAKLKAGYAPKALTAWAERAQQWADGGAPDDLPRVDGADDVPAKARDVFVFFINGAKEKAPAAAGALIAKLAR</sequence>
<dbReference type="PANTHER" id="PTHR30348:SF4">
    <property type="entry name" value="DUF72 DOMAIN-CONTAINING PROTEIN"/>
    <property type="match status" value="1"/>
</dbReference>
<dbReference type="Gene3D" id="3.20.20.410">
    <property type="entry name" value="Protein of unknown function UPF0759"/>
    <property type="match status" value="1"/>
</dbReference>
<dbReference type="SUPFAM" id="SSF117396">
    <property type="entry name" value="TM1631-like"/>
    <property type="match status" value="1"/>
</dbReference>
<organism evidence="1 2">
    <name type="scientific">Variovorax guangxiensis</name>
    <dbReference type="NCBI Taxonomy" id="1775474"/>
    <lineage>
        <taxon>Bacteria</taxon>
        <taxon>Pseudomonadati</taxon>
        <taxon>Pseudomonadota</taxon>
        <taxon>Betaproteobacteria</taxon>
        <taxon>Burkholderiales</taxon>
        <taxon>Comamonadaceae</taxon>
        <taxon>Variovorax</taxon>
    </lineage>
</organism>
<accession>A0A502DYT2</accession>
<gene>
    <name evidence="1" type="ORF">EAH82_10535</name>
</gene>
<comment type="caution">
    <text evidence="1">The sequence shown here is derived from an EMBL/GenBank/DDBJ whole genome shotgun (WGS) entry which is preliminary data.</text>
</comment>
<protein>
    <submittedName>
        <fullName evidence="1">DUF72 domain-containing protein</fullName>
    </submittedName>
</protein>
<dbReference type="Pfam" id="PF01904">
    <property type="entry name" value="DUF72"/>
    <property type="match status" value="1"/>
</dbReference>
<dbReference type="Proteomes" id="UP000319212">
    <property type="component" value="Unassembled WGS sequence"/>
</dbReference>
<evidence type="ECO:0000313" key="2">
    <source>
        <dbReference type="Proteomes" id="UP000319212"/>
    </source>
</evidence>
<dbReference type="AlphaFoldDB" id="A0A502DYT2"/>
<dbReference type="PANTHER" id="PTHR30348">
    <property type="entry name" value="UNCHARACTERIZED PROTEIN YECE"/>
    <property type="match status" value="1"/>
</dbReference>
<dbReference type="InterPro" id="IPR036520">
    <property type="entry name" value="UPF0759_sf"/>
</dbReference>